<accession>A0A0A5GF40</accession>
<feature type="domain" description="TNase-like" evidence="6">
    <location>
        <begin position="131"/>
        <end position="265"/>
    </location>
</feature>
<dbReference type="STRING" id="1385510.GCA_000425205_03533"/>
<keyword evidence="5" id="KW-0812">Transmembrane</keyword>
<feature type="compositionally biased region" description="Low complexity" evidence="4">
    <location>
        <begin position="113"/>
        <end position="124"/>
    </location>
</feature>
<name>A0A0A5GF40_9BACI</name>
<evidence type="ECO:0000259" key="6">
    <source>
        <dbReference type="PROSITE" id="PS50830"/>
    </source>
</evidence>
<dbReference type="PANTHER" id="PTHR12302:SF3">
    <property type="entry name" value="SERINE_THREONINE-PROTEIN KINASE 31"/>
    <property type="match status" value="1"/>
</dbReference>
<dbReference type="PANTHER" id="PTHR12302">
    <property type="entry name" value="EBNA2 BINDING PROTEIN P100"/>
    <property type="match status" value="1"/>
</dbReference>
<feature type="transmembrane region" description="Helical" evidence="5">
    <location>
        <begin position="58"/>
        <end position="75"/>
    </location>
</feature>
<dbReference type="SUPFAM" id="SSF50199">
    <property type="entry name" value="Staphylococcal nuclease"/>
    <property type="match status" value="1"/>
</dbReference>
<keyword evidence="1" id="KW-0540">Nuclease</keyword>
<dbReference type="GO" id="GO:0016787">
    <property type="term" value="F:hydrolase activity"/>
    <property type="evidence" value="ECO:0007669"/>
    <property type="project" value="UniProtKB-KW"/>
</dbReference>
<evidence type="ECO:0000256" key="1">
    <source>
        <dbReference type="ARBA" id="ARBA00022722"/>
    </source>
</evidence>
<feature type="region of interest" description="Disordered" evidence="4">
    <location>
        <begin position="78"/>
        <end position="132"/>
    </location>
</feature>
<keyword evidence="8" id="KW-1185">Reference proteome</keyword>
<keyword evidence="5" id="KW-0472">Membrane</keyword>
<reference evidence="7 8" key="1">
    <citation type="submission" date="2013-08" db="EMBL/GenBank/DDBJ databases">
        <authorList>
            <person name="Huang J."/>
            <person name="Wang G."/>
        </authorList>
    </citation>
    <scope>NUCLEOTIDE SEQUENCE [LARGE SCALE GENOMIC DNA]</scope>
    <source>
        <strain evidence="7 8">JSM 076056</strain>
    </source>
</reference>
<dbReference type="Pfam" id="PF00565">
    <property type="entry name" value="SNase"/>
    <property type="match status" value="1"/>
</dbReference>
<dbReference type="InterPro" id="IPR035437">
    <property type="entry name" value="SNase_OB-fold_sf"/>
</dbReference>
<evidence type="ECO:0000256" key="3">
    <source>
        <dbReference type="ARBA" id="ARBA00022801"/>
    </source>
</evidence>
<keyword evidence="2" id="KW-0255">Endonuclease</keyword>
<dbReference type="eggNOG" id="COG1525">
    <property type="taxonomic scope" value="Bacteria"/>
</dbReference>
<sequence length="358" mass="39354">MQALLGCLGIIIILAIAFAILGFILNNILGFIGIGIAIWAIYEWSVNRKIQAKSKKPAIILTFALALTIIGFTPVDDNASSSANQEAAEEVSEEKETKEETELSEVEEEESSGDSTEAKTTSETPSKEEKEFDVATVTDVVDGDTMDVTFKESGETDTVRLLLIDTPETKHPDLPTQEWGPEASAFAEEHLAGEEVHLYYDEDKRDTYDRLLVYLHVDGEDFNKQLLEEGLARVAYVWEPNTSRLDEYYSAEEKAKKEDLNIWSVEGYVAMEEDGGYNQDVIDPPEPVVQEEESTTTSASTDNGYSGPYDPNGADRNCGDFNSHAEAQAFFIAAGGPSNDPHRLDGNDNDGLACESLP</sequence>
<dbReference type="OrthoDB" id="4376109at2"/>
<proteinExistence type="predicted"/>
<evidence type="ECO:0000256" key="5">
    <source>
        <dbReference type="SAM" id="Phobius"/>
    </source>
</evidence>
<organism evidence="7 8">
    <name type="scientific">Pontibacillus halophilus JSM 076056 = DSM 19796</name>
    <dbReference type="NCBI Taxonomy" id="1385510"/>
    <lineage>
        <taxon>Bacteria</taxon>
        <taxon>Bacillati</taxon>
        <taxon>Bacillota</taxon>
        <taxon>Bacilli</taxon>
        <taxon>Bacillales</taxon>
        <taxon>Bacillaceae</taxon>
        <taxon>Pontibacillus</taxon>
    </lineage>
</organism>
<gene>
    <name evidence="7" type="ORF">N781_08940</name>
</gene>
<protein>
    <recommendedName>
        <fullName evidence="6">TNase-like domain-containing protein</fullName>
    </recommendedName>
</protein>
<evidence type="ECO:0000256" key="4">
    <source>
        <dbReference type="SAM" id="MobiDB-lite"/>
    </source>
</evidence>
<feature type="region of interest" description="Disordered" evidence="4">
    <location>
        <begin position="276"/>
        <end position="358"/>
    </location>
</feature>
<dbReference type="AlphaFoldDB" id="A0A0A5GF40"/>
<feature type="compositionally biased region" description="Acidic residues" evidence="4">
    <location>
        <begin position="102"/>
        <end position="112"/>
    </location>
</feature>
<dbReference type="RefSeq" id="WP_051240088.1">
    <property type="nucleotide sequence ID" value="NZ_AULI01000022.1"/>
</dbReference>
<dbReference type="GO" id="GO:0004519">
    <property type="term" value="F:endonuclease activity"/>
    <property type="evidence" value="ECO:0007669"/>
    <property type="project" value="UniProtKB-KW"/>
</dbReference>
<keyword evidence="3" id="KW-0378">Hydrolase</keyword>
<evidence type="ECO:0000313" key="7">
    <source>
        <dbReference type="EMBL" id="KGX89833.1"/>
    </source>
</evidence>
<dbReference type="InterPro" id="IPR016071">
    <property type="entry name" value="Staphylococal_nuclease_OB-fold"/>
</dbReference>
<dbReference type="Pfam" id="PF05901">
    <property type="entry name" value="Excalibur"/>
    <property type="match status" value="1"/>
</dbReference>
<dbReference type="EMBL" id="AVPE01000019">
    <property type="protein sequence ID" value="KGX89833.1"/>
    <property type="molecule type" value="Genomic_DNA"/>
</dbReference>
<dbReference type="CDD" id="cd00175">
    <property type="entry name" value="SNc"/>
    <property type="match status" value="1"/>
</dbReference>
<comment type="caution">
    <text evidence="7">The sequence shown here is derived from an EMBL/GenBank/DDBJ whole genome shotgun (WGS) entry which is preliminary data.</text>
</comment>
<feature type="transmembrane region" description="Helical" evidence="5">
    <location>
        <begin position="29"/>
        <end position="46"/>
    </location>
</feature>
<dbReference type="Gene3D" id="2.40.50.90">
    <property type="match status" value="1"/>
</dbReference>
<evidence type="ECO:0000313" key="8">
    <source>
        <dbReference type="Proteomes" id="UP000030528"/>
    </source>
</evidence>
<dbReference type="PROSITE" id="PS50830">
    <property type="entry name" value="TNASE_3"/>
    <property type="match status" value="1"/>
</dbReference>
<dbReference type="Proteomes" id="UP000030528">
    <property type="component" value="Unassembled WGS sequence"/>
</dbReference>
<dbReference type="InterPro" id="IPR008613">
    <property type="entry name" value="Excalibur_Ca-bd_domain"/>
</dbReference>
<keyword evidence="5" id="KW-1133">Transmembrane helix</keyword>
<evidence type="ECO:0000256" key="2">
    <source>
        <dbReference type="ARBA" id="ARBA00022759"/>
    </source>
</evidence>
<dbReference type="SMART" id="SM00318">
    <property type="entry name" value="SNc"/>
    <property type="match status" value="1"/>
</dbReference>